<dbReference type="InterPro" id="IPR003599">
    <property type="entry name" value="Ig_sub"/>
</dbReference>
<evidence type="ECO:0000313" key="8">
    <source>
        <dbReference type="EMBL" id="PFX13835.1"/>
    </source>
</evidence>
<keyword evidence="6" id="KW-0732">Signal</keyword>
<dbReference type="PROSITE" id="PS50835">
    <property type="entry name" value="IG_LIKE"/>
    <property type="match status" value="6"/>
</dbReference>
<dbReference type="Gene3D" id="2.60.40.10">
    <property type="entry name" value="Immunoglobulins"/>
    <property type="match status" value="6"/>
</dbReference>
<evidence type="ECO:0000256" key="4">
    <source>
        <dbReference type="ARBA" id="ARBA00023180"/>
    </source>
</evidence>
<feature type="domain" description="Ig-like" evidence="7">
    <location>
        <begin position="571"/>
        <end position="660"/>
    </location>
</feature>
<accession>A0A2B4RC11</accession>
<keyword evidence="2" id="KW-0472">Membrane</keyword>
<evidence type="ECO:0000256" key="3">
    <source>
        <dbReference type="ARBA" id="ARBA00023157"/>
    </source>
</evidence>
<comment type="subcellular location">
    <subcellularLocation>
        <location evidence="1">Membrane</location>
        <topology evidence="1">Single-pass type I membrane protein</topology>
    </subcellularLocation>
</comment>
<feature type="domain" description="Ig-like" evidence="7">
    <location>
        <begin position="467"/>
        <end position="566"/>
    </location>
</feature>
<dbReference type="PANTHER" id="PTHR11640">
    <property type="entry name" value="NEPHRIN"/>
    <property type="match status" value="1"/>
</dbReference>
<comment type="caution">
    <text evidence="8">The sequence shown here is derived from an EMBL/GenBank/DDBJ whole genome shotgun (WGS) entry which is preliminary data.</text>
</comment>
<protein>
    <submittedName>
        <fullName evidence="8">Hemicentin-1</fullName>
    </submittedName>
</protein>
<dbReference type="SMART" id="SM00409">
    <property type="entry name" value="IG"/>
    <property type="match status" value="6"/>
</dbReference>
<evidence type="ECO:0000313" key="9">
    <source>
        <dbReference type="Proteomes" id="UP000225706"/>
    </source>
</evidence>
<dbReference type="InterPro" id="IPR036179">
    <property type="entry name" value="Ig-like_dom_sf"/>
</dbReference>
<evidence type="ECO:0000256" key="2">
    <source>
        <dbReference type="ARBA" id="ARBA00023136"/>
    </source>
</evidence>
<dbReference type="GO" id="GO:0005886">
    <property type="term" value="C:plasma membrane"/>
    <property type="evidence" value="ECO:0007669"/>
    <property type="project" value="TreeGrafter"/>
</dbReference>
<dbReference type="InterPro" id="IPR003598">
    <property type="entry name" value="Ig_sub2"/>
</dbReference>
<dbReference type="InterPro" id="IPR007110">
    <property type="entry name" value="Ig-like_dom"/>
</dbReference>
<feature type="signal peptide" evidence="6">
    <location>
        <begin position="1"/>
        <end position="22"/>
    </location>
</feature>
<dbReference type="GO" id="GO:0050839">
    <property type="term" value="F:cell adhesion molecule binding"/>
    <property type="evidence" value="ECO:0007669"/>
    <property type="project" value="TreeGrafter"/>
</dbReference>
<feature type="domain" description="Ig-like" evidence="7">
    <location>
        <begin position="380"/>
        <end position="462"/>
    </location>
</feature>
<evidence type="ECO:0000256" key="6">
    <source>
        <dbReference type="SAM" id="SignalP"/>
    </source>
</evidence>
<dbReference type="CDD" id="cd00096">
    <property type="entry name" value="Ig"/>
    <property type="match status" value="1"/>
</dbReference>
<feature type="domain" description="Ig-like" evidence="7">
    <location>
        <begin position="295"/>
        <end position="377"/>
    </location>
</feature>
<dbReference type="OrthoDB" id="5965464at2759"/>
<proteinExistence type="predicted"/>
<dbReference type="Pfam" id="PF13895">
    <property type="entry name" value="Ig_2"/>
    <property type="match status" value="1"/>
</dbReference>
<dbReference type="SMART" id="SM00408">
    <property type="entry name" value="IGc2"/>
    <property type="match status" value="6"/>
</dbReference>
<sequence length="749" mass="83487">MQLIYFGLVLSLSSLEWCFVDCKPAFTKTPSSNGKVYVDKGTNSFALSWDFNTDGETVTWVDLMYKKSGSSDELIARKIGKQLQVPRTTNYFGRVTTTTEKATFVIWYIAESDERTFECKVYFSSVSNPWIMSAVKLIVVVKPKITLYTTQALLMTEGDTRTLLCVASGNPRPSYTWYKNNVRVQEGSDNSNYTITSANRYQTGMYRCEAVVTTSTLGPYRADYNVSVTVRYKPQHKVNSLERNETFYLGRDAMFYCRTEAFPIAIHVGRYSCYGNNDVGNGKKKSVFLTVHYAPLEITLKPDPAVVRFNQTLILTCQADAVPLPRYSWMFNGKTHTKAIHNILKLTNVQVNDAGNYTCVAENFFGRKNTTRVVNVEYAPAVQSFTTGTPKNTVVQGTPVTVTCSASGYPAPTITIKRNDTVISNVGGFAIPNIQVNEEYTIYTCEPRNTIGTGAKKELKITVQVPPTISGKLPDSKNVRKENEAILYQCGAEGKPAPNITWKFKGKNLIDKPPFNISTTVRVSSDKLRTTQSVLTIEQLTWRESGTFSCLAFNDAGQAIQSTELEVEYRPVVQSMADHPKNLTVDEGTNATFTCKTKGYPSTQAHMWQFNGSRISGANCSGCHIATFTKPYVKKTDAGWYSCTGRNILGEGPPALAYLTVKYRPTIISSQELYTVNETRNVSMLCRADGLPKPKIVWKKKGTSEVLEIGEQFHVLNAQDIHNGLYCCTASNYLGQHTNEVTLNVQTRP</sequence>
<keyword evidence="3" id="KW-1015">Disulfide bond</keyword>
<dbReference type="EMBL" id="LSMT01000886">
    <property type="protein sequence ID" value="PFX13835.1"/>
    <property type="molecule type" value="Genomic_DNA"/>
</dbReference>
<keyword evidence="5" id="KW-0393">Immunoglobulin domain</keyword>
<dbReference type="Proteomes" id="UP000225706">
    <property type="component" value="Unassembled WGS sequence"/>
</dbReference>
<feature type="domain" description="Ig-like" evidence="7">
    <location>
        <begin position="665"/>
        <end position="744"/>
    </location>
</feature>
<evidence type="ECO:0000256" key="1">
    <source>
        <dbReference type="ARBA" id="ARBA00004479"/>
    </source>
</evidence>
<dbReference type="GO" id="GO:0098609">
    <property type="term" value="P:cell-cell adhesion"/>
    <property type="evidence" value="ECO:0007669"/>
    <property type="project" value="TreeGrafter"/>
</dbReference>
<evidence type="ECO:0000256" key="5">
    <source>
        <dbReference type="ARBA" id="ARBA00023319"/>
    </source>
</evidence>
<dbReference type="AlphaFoldDB" id="A0A2B4RC11"/>
<keyword evidence="4" id="KW-0325">Glycoprotein</keyword>
<dbReference type="GO" id="GO:0005911">
    <property type="term" value="C:cell-cell junction"/>
    <property type="evidence" value="ECO:0007669"/>
    <property type="project" value="TreeGrafter"/>
</dbReference>
<dbReference type="InterPro" id="IPR013783">
    <property type="entry name" value="Ig-like_fold"/>
</dbReference>
<evidence type="ECO:0000259" key="7">
    <source>
        <dbReference type="PROSITE" id="PS50835"/>
    </source>
</evidence>
<feature type="chain" id="PRO_5013287414" evidence="6">
    <location>
        <begin position="23"/>
        <end position="749"/>
    </location>
</feature>
<dbReference type="Pfam" id="PF13927">
    <property type="entry name" value="Ig_3"/>
    <property type="match status" value="5"/>
</dbReference>
<gene>
    <name evidence="8" type="primary">HMCN1</name>
    <name evidence="8" type="ORF">AWC38_SpisGene22053</name>
</gene>
<dbReference type="InterPro" id="IPR051275">
    <property type="entry name" value="Cell_adhesion_signaling"/>
</dbReference>
<name>A0A2B4RC11_STYPI</name>
<reference evidence="9" key="1">
    <citation type="journal article" date="2017" name="bioRxiv">
        <title>Comparative analysis of the genomes of Stylophora pistillata and Acropora digitifera provides evidence for extensive differences between species of corals.</title>
        <authorList>
            <person name="Voolstra C.R."/>
            <person name="Li Y."/>
            <person name="Liew Y.J."/>
            <person name="Baumgarten S."/>
            <person name="Zoccola D."/>
            <person name="Flot J.-F."/>
            <person name="Tambutte S."/>
            <person name="Allemand D."/>
            <person name="Aranda M."/>
        </authorList>
    </citation>
    <scope>NUCLEOTIDE SEQUENCE [LARGE SCALE GENOMIC DNA]</scope>
</reference>
<feature type="domain" description="Ig-like" evidence="7">
    <location>
        <begin position="143"/>
        <end position="218"/>
    </location>
</feature>
<organism evidence="8 9">
    <name type="scientific">Stylophora pistillata</name>
    <name type="common">Smooth cauliflower coral</name>
    <dbReference type="NCBI Taxonomy" id="50429"/>
    <lineage>
        <taxon>Eukaryota</taxon>
        <taxon>Metazoa</taxon>
        <taxon>Cnidaria</taxon>
        <taxon>Anthozoa</taxon>
        <taxon>Hexacorallia</taxon>
        <taxon>Scleractinia</taxon>
        <taxon>Astrocoeniina</taxon>
        <taxon>Pocilloporidae</taxon>
        <taxon>Stylophora</taxon>
    </lineage>
</organism>
<dbReference type="SUPFAM" id="SSF48726">
    <property type="entry name" value="Immunoglobulin"/>
    <property type="match status" value="5"/>
</dbReference>
<dbReference type="STRING" id="50429.A0A2B4RC11"/>
<keyword evidence="9" id="KW-1185">Reference proteome</keyword>